<protein>
    <recommendedName>
        <fullName evidence="3">STAS/SEC14 domain-containing protein</fullName>
    </recommendedName>
</protein>
<accession>A0ABQ2AF84</accession>
<evidence type="ECO:0000313" key="1">
    <source>
        <dbReference type="EMBL" id="GGH90526.1"/>
    </source>
</evidence>
<evidence type="ECO:0000313" key="2">
    <source>
        <dbReference type="Proteomes" id="UP000637774"/>
    </source>
</evidence>
<dbReference type="EMBL" id="BMGY01000055">
    <property type="protein sequence ID" value="GGH90526.1"/>
    <property type="molecule type" value="Genomic_DNA"/>
</dbReference>
<sequence length="147" mass="16856">MNNIISDVFALSYEPAPNLLVGRWLRDVADRSLYPPQEELLAAALQNNRCRFWLLDMHTQLVYSPFLLEWLGSLLSQQVVSVLGSPVFVACVADENHRAEIDSIGTETLLRQQAQHEFYPYFFTNETAAREWLADSQDHEHRPPGRA</sequence>
<proteinExistence type="predicted"/>
<name>A0ABQ2AF84_9BACT</name>
<organism evidence="1 2">
    <name type="scientific">Hymenobacter frigidus</name>
    <dbReference type="NCBI Taxonomy" id="1524095"/>
    <lineage>
        <taxon>Bacteria</taxon>
        <taxon>Pseudomonadati</taxon>
        <taxon>Bacteroidota</taxon>
        <taxon>Cytophagia</taxon>
        <taxon>Cytophagales</taxon>
        <taxon>Hymenobacteraceae</taxon>
        <taxon>Hymenobacter</taxon>
    </lineage>
</organism>
<dbReference type="Proteomes" id="UP000637774">
    <property type="component" value="Unassembled WGS sequence"/>
</dbReference>
<reference evidence="2" key="1">
    <citation type="journal article" date="2019" name="Int. J. Syst. Evol. Microbiol.">
        <title>The Global Catalogue of Microorganisms (GCM) 10K type strain sequencing project: providing services to taxonomists for standard genome sequencing and annotation.</title>
        <authorList>
            <consortium name="The Broad Institute Genomics Platform"/>
            <consortium name="The Broad Institute Genome Sequencing Center for Infectious Disease"/>
            <person name="Wu L."/>
            <person name="Ma J."/>
        </authorList>
    </citation>
    <scope>NUCLEOTIDE SEQUENCE [LARGE SCALE GENOMIC DNA]</scope>
    <source>
        <strain evidence="2">CGMCC 1.14966</strain>
    </source>
</reference>
<evidence type="ECO:0008006" key="3">
    <source>
        <dbReference type="Google" id="ProtNLM"/>
    </source>
</evidence>
<comment type="caution">
    <text evidence="1">The sequence shown here is derived from an EMBL/GenBank/DDBJ whole genome shotgun (WGS) entry which is preliminary data.</text>
</comment>
<keyword evidence="2" id="KW-1185">Reference proteome</keyword>
<gene>
    <name evidence="1" type="ORF">GCM10011495_36590</name>
</gene>
<dbReference type="RefSeq" id="WP_188563545.1">
    <property type="nucleotide sequence ID" value="NZ_BMGY01000055.1"/>
</dbReference>